<accession>Q9UWU6</accession>
<reference evidence="1" key="1">
    <citation type="journal article" date="2000" name="Genome">
        <title>Gene content and organization of a 281-kbp contig from the genome of the extremely thermophilic archaeon, Sulfolobus solfataricus P2.</title>
        <authorList>
            <person name="Charlebois R.L."/>
            <person name="Singh R.K."/>
            <person name="Chan-Weiher C.C.-Y."/>
            <person name="Allard G."/>
            <person name="Chow C."/>
            <person name="Confalonieri F."/>
            <person name="Curtis B."/>
            <person name="Duguet M."/>
            <person name="Erauso G."/>
            <person name="Faguy D."/>
            <person name="Gaasterland T."/>
            <person name="Garrett R.A."/>
            <person name="Gordon P."/>
            <person name="Jeffries A.C."/>
            <person name="Kozera C."/>
            <person name="Kushwaha N."/>
            <person name="Lafleur E."/>
            <person name="Medina N."/>
            <person name="Peng X."/>
            <person name="Penny S.L."/>
            <person name="She Q."/>
            <person name="St Jean A."/>
            <person name="van der Oost J."/>
            <person name="Young F."/>
            <person name="Zivanovic Y."/>
            <person name="Doolittle W.F."/>
            <person name="Ragan M.A."/>
            <person name="Sensen C.W."/>
        </authorList>
    </citation>
    <scope>NUCLEOTIDE SEQUENCE</scope>
    <source>
        <strain evidence="1">P2</strain>
    </source>
</reference>
<sequence>MGLQDRQVNVSLQGCPLHRAVDRGQWPSLNLGYSPQAHPVGVLPQDPLPLLPAHPVTRSSVKGPPADLALVLALPSGRTVLDHAIRVAGRTSRSHVLPPLYPELPGVVIQRGGRYIELRDLYSHHVSCNG</sequence>
<dbReference type="AlphaFoldDB" id="Q9UWU6"/>
<name>Q9UWU6_SACSO</name>
<protein>
    <submittedName>
        <fullName evidence="1">Uncharacterized protein ORF-c22_010</fullName>
    </submittedName>
</protein>
<proteinExistence type="predicted"/>
<organism evidence="1">
    <name type="scientific">Saccharolobus solfataricus</name>
    <name type="common">Sulfolobus solfataricus</name>
    <dbReference type="NCBI Taxonomy" id="2287"/>
    <lineage>
        <taxon>Archaea</taxon>
        <taxon>Thermoproteota</taxon>
        <taxon>Thermoprotei</taxon>
        <taxon>Sulfolobales</taxon>
        <taxon>Sulfolobaceae</taxon>
        <taxon>Saccharolobus</taxon>
    </lineage>
</organism>
<dbReference type="EMBL" id="Y18930">
    <property type="protein sequence ID" value="CAB57758.1"/>
    <property type="molecule type" value="Genomic_DNA"/>
</dbReference>
<gene>
    <name evidence="1" type="primary">ORF-c22_010</name>
</gene>
<evidence type="ECO:0000313" key="1">
    <source>
        <dbReference type="EMBL" id="CAB57758.1"/>
    </source>
</evidence>